<proteinExistence type="predicted"/>
<evidence type="ECO:0000313" key="3">
    <source>
        <dbReference type="Proteomes" id="UP000281474"/>
    </source>
</evidence>
<organism evidence="2 3">
    <name type="scientific">Parashewanella curva</name>
    <dbReference type="NCBI Taxonomy" id="2338552"/>
    <lineage>
        <taxon>Bacteria</taxon>
        <taxon>Pseudomonadati</taxon>
        <taxon>Pseudomonadota</taxon>
        <taxon>Gammaproteobacteria</taxon>
        <taxon>Alteromonadales</taxon>
        <taxon>Shewanellaceae</taxon>
        <taxon>Parashewanella</taxon>
    </lineage>
</organism>
<keyword evidence="3" id="KW-1185">Reference proteome</keyword>
<protein>
    <submittedName>
        <fullName evidence="2">Uncharacterized protein</fullName>
    </submittedName>
</protein>
<feature type="chain" id="PRO_5018252427" evidence="1">
    <location>
        <begin position="25"/>
        <end position="251"/>
    </location>
</feature>
<comment type="caution">
    <text evidence="2">The sequence shown here is derived from an EMBL/GenBank/DDBJ whole genome shotgun (WGS) entry which is preliminary data.</text>
</comment>
<name>A0A3L8PYM2_9GAMM</name>
<keyword evidence="1" id="KW-0732">Signal</keyword>
<reference evidence="2 3" key="1">
    <citation type="submission" date="2018-09" db="EMBL/GenBank/DDBJ databases">
        <title>Phylogeny of the Shewanellaceae, and recommendation for two new genera, Pseudoshewanella and Parashewanella.</title>
        <authorList>
            <person name="Wang G."/>
        </authorList>
    </citation>
    <scope>NUCLEOTIDE SEQUENCE [LARGE SCALE GENOMIC DNA]</scope>
    <source>
        <strain evidence="2 3">C51</strain>
    </source>
</reference>
<dbReference type="AlphaFoldDB" id="A0A3L8PYM2"/>
<dbReference type="RefSeq" id="WP_121839156.1">
    <property type="nucleotide sequence ID" value="NZ_ML014780.1"/>
</dbReference>
<evidence type="ECO:0000256" key="1">
    <source>
        <dbReference type="SAM" id="SignalP"/>
    </source>
</evidence>
<feature type="signal peptide" evidence="1">
    <location>
        <begin position="1"/>
        <end position="24"/>
    </location>
</feature>
<gene>
    <name evidence="2" type="ORF">D5018_11535</name>
</gene>
<sequence>MTSRTKLITYVVGLTLSASSLALASPRQSLMNMMDANFVFLKQTTSLKCLGITEGQFEQALNAAKPACQAKVPADISHDQFEEYAQIYGDCVMDALKSELNLSENKINQCEQEEPAADDSLEYLADTINTALKMHAEYADPSEVPLPLYPGHKVISHFPDGMGQDSLPVIVIAIDEPIDKVIDFYASKVPNYKRFEMDDGIIYLESAGDTFDFLKDFKHYTKTPHVMIEDIRGEKYAQKEGMTKVEISYRK</sequence>
<accession>A0A3L8PYM2</accession>
<dbReference type="EMBL" id="QZEI01000031">
    <property type="protein sequence ID" value="RLV59578.1"/>
    <property type="molecule type" value="Genomic_DNA"/>
</dbReference>
<dbReference type="OrthoDB" id="6401028at2"/>
<evidence type="ECO:0000313" key="2">
    <source>
        <dbReference type="EMBL" id="RLV59578.1"/>
    </source>
</evidence>
<dbReference type="Proteomes" id="UP000281474">
    <property type="component" value="Unassembled WGS sequence"/>
</dbReference>